<dbReference type="Pfam" id="PF13237">
    <property type="entry name" value="Fer4_10"/>
    <property type="match status" value="1"/>
</dbReference>
<keyword evidence="3" id="KW-0249">Electron transport</keyword>
<keyword evidence="2" id="KW-0479">Metal-binding</keyword>
<dbReference type="InterPro" id="IPR012206">
    <property type="entry name" value="Fd_FixX"/>
</dbReference>
<dbReference type="GO" id="GO:0005506">
    <property type="term" value="F:iron ion binding"/>
    <property type="evidence" value="ECO:0007669"/>
    <property type="project" value="InterPro"/>
</dbReference>
<keyword evidence="1" id="KW-0813">Transport</keyword>
<dbReference type="GO" id="GO:0051536">
    <property type="term" value="F:iron-sulfur cluster binding"/>
    <property type="evidence" value="ECO:0007669"/>
    <property type="project" value="UniProtKB-KW"/>
</dbReference>
<evidence type="ECO:0000256" key="3">
    <source>
        <dbReference type="ARBA" id="ARBA00022982"/>
    </source>
</evidence>
<dbReference type="PANTHER" id="PTHR43082:SF3">
    <property type="entry name" value="FERREDOXIN-LIKE PROTEIN YDIT"/>
    <property type="match status" value="1"/>
</dbReference>
<evidence type="ECO:0000259" key="6">
    <source>
        <dbReference type="PROSITE" id="PS51379"/>
    </source>
</evidence>
<dbReference type="AlphaFoldDB" id="A0A2R6ACD3"/>
<keyword evidence="4" id="KW-0408">Iron</keyword>
<dbReference type="Gene3D" id="3.30.70.20">
    <property type="match status" value="1"/>
</dbReference>
<accession>A0A2R6ACD3</accession>
<dbReference type="InterPro" id="IPR017896">
    <property type="entry name" value="4Fe4S_Fe-S-bd"/>
</dbReference>
<dbReference type="PIRSF" id="PIRSF036548">
    <property type="entry name" value="Fdx_FixX"/>
    <property type="match status" value="1"/>
</dbReference>
<evidence type="ECO:0000256" key="5">
    <source>
        <dbReference type="ARBA" id="ARBA00023014"/>
    </source>
</evidence>
<feature type="domain" description="4Fe-4S ferredoxin-type" evidence="6">
    <location>
        <begin position="57"/>
        <end position="86"/>
    </location>
</feature>
<dbReference type="PANTHER" id="PTHR43082">
    <property type="entry name" value="FERREDOXIN-LIKE"/>
    <property type="match status" value="1"/>
</dbReference>
<keyword evidence="5" id="KW-0411">Iron-sulfur</keyword>
<evidence type="ECO:0000256" key="1">
    <source>
        <dbReference type="ARBA" id="ARBA00022448"/>
    </source>
</evidence>
<dbReference type="PROSITE" id="PS00198">
    <property type="entry name" value="4FE4S_FER_1"/>
    <property type="match status" value="1"/>
</dbReference>
<protein>
    <recommendedName>
        <fullName evidence="6">4Fe-4S ferredoxin-type domain-containing protein</fullName>
    </recommendedName>
</protein>
<dbReference type="PROSITE" id="PS51379">
    <property type="entry name" value="4FE4S_FER_2"/>
    <property type="match status" value="2"/>
</dbReference>
<evidence type="ECO:0000313" key="8">
    <source>
        <dbReference type="Proteomes" id="UP000240880"/>
    </source>
</evidence>
<dbReference type="EMBL" id="NEXC01000010">
    <property type="protein sequence ID" value="PSN83988.1"/>
    <property type="molecule type" value="Genomic_DNA"/>
</dbReference>
<evidence type="ECO:0000256" key="4">
    <source>
        <dbReference type="ARBA" id="ARBA00023004"/>
    </source>
</evidence>
<dbReference type="InterPro" id="IPR017900">
    <property type="entry name" value="4Fe4S_Fe_S_CS"/>
</dbReference>
<name>A0A2R6ACD3_9ARCH</name>
<dbReference type="GO" id="GO:0016491">
    <property type="term" value="F:oxidoreductase activity"/>
    <property type="evidence" value="ECO:0007669"/>
    <property type="project" value="UniProtKB-ARBA"/>
</dbReference>
<reference evidence="7 8" key="1">
    <citation type="submission" date="2017-04" db="EMBL/GenBank/DDBJ databases">
        <title>Novel microbial lineages endemic to geothermal iron-oxide mats fill important gaps in the evolutionary history of Archaea.</title>
        <authorList>
            <person name="Jay Z.J."/>
            <person name="Beam J.P."/>
            <person name="Dlakic M."/>
            <person name="Rusch D.B."/>
            <person name="Kozubal M.A."/>
            <person name="Inskeep W.P."/>
        </authorList>
    </citation>
    <scope>NUCLEOTIDE SEQUENCE [LARGE SCALE GENOMIC DNA]</scope>
    <source>
        <strain evidence="7">OSP_D</strain>
    </source>
</reference>
<dbReference type="Proteomes" id="UP000240880">
    <property type="component" value="Unassembled WGS sequence"/>
</dbReference>
<organism evidence="7 8">
    <name type="scientific">Candidatus Marsarchaeota G1 archaeon OSP_D</name>
    <dbReference type="NCBI Taxonomy" id="1978155"/>
    <lineage>
        <taxon>Archaea</taxon>
        <taxon>Candidatus Marsarchaeota</taxon>
        <taxon>Candidatus Marsarchaeota group 1</taxon>
    </lineage>
</organism>
<sequence length="97" mass="11423">MVKSISRKIDERIFVNRYNIHKESHLHVDQSMCEKCEHKPCTYSCPVDNYVWDEETKRLTVYYEGCVECGACVVVCPYHKITLEYPPLGRGINYRFG</sequence>
<gene>
    <name evidence="7" type="ORF">B9Q01_02755</name>
</gene>
<evidence type="ECO:0000313" key="7">
    <source>
        <dbReference type="EMBL" id="PSN83988.1"/>
    </source>
</evidence>
<proteinExistence type="predicted"/>
<evidence type="ECO:0000256" key="2">
    <source>
        <dbReference type="ARBA" id="ARBA00022723"/>
    </source>
</evidence>
<feature type="domain" description="4Fe-4S ferredoxin-type" evidence="6">
    <location>
        <begin position="24"/>
        <end position="55"/>
    </location>
</feature>
<dbReference type="SUPFAM" id="SSF54862">
    <property type="entry name" value="4Fe-4S ferredoxins"/>
    <property type="match status" value="1"/>
</dbReference>
<comment type="caution">
    <text evidence="7">The sequence shown here is derived from an EMBL/GenBank/DDBJ whole genome shotgun (WGS) entry which is preliminary data.</text>
</comment>